<dbReference type="InterPro" id="IPR035965">
    <property type="entry name" value="PAS-like_dom_sf"/>
</dbReference>
<evidence type="ECO:0000256" key="3">
    <source>
        <dbReference type="SAM" id="MobiDB-lite"/>
    </source>
</evidence>
<dbReference type="PROSITE" id="PS50005">
    <property type="entry name" value="TPR"/>
    <property type="match status" value="1"/>
</dbReference>
<dbReference type="Gene3D" id="1.25.40.10">
    <property type="entry name" value="Tetratricopeptide repeat domain"/>
    <property type="match status" value="2"/>
</dbReference>
<dbReference type="SMART" id="SM00091">
    <property type="entry name" value="PAS"/>
    <property type="match status" value="1"/>
</dbReference>
<gene>
    <name evidence="7" type="ORF">N4264_11600</name>
</gene>
<dbReference type="InterPro" id="IPR019734">
    <property type="entry name" value="TPR_rpt"/>
</dbReference>
<keyword evidence="1" id="KW-0802">TPR repeat</keyword>
<dbReference type="SUPFAM" id="SSF55785">
    <property type="entry name" value="PYP-like sensor domain (PAS domain)"/>
    <property type="match status" value="1"/>
</dbReference>
<evidence type="ECO:0000256" key="1">
    <source>
        <dbReference type="PROSITE-ProRule" id="PRU00339"/>
    </source>
</evidence>
<feature type="transmembrane region" description="Helical" evidence="4">
    <location>
        <begin position="405"/>
        <end position="425"/>
    </location>
</feature>
<evidence type="ECO:0000313" key="7">
    <source>
        <dbReference type="EMBL" id="UXI70245.1"/>
    </source>
</evidence>
<dbReference type="SMART" id="SM00028">
    <property type="entry name" value="TPR"/>
    <property type="match status" value="4"/>
</dbReference>
<proteinExistence type="predicted"/>
<keyword evidence="4" id="KW-0812">Transmembrane</keyword>
<evidence type="ECO:0000256" key="4">
    <source>
        <dbReference type="SAM" id="Phobius"/>
    </source>
</evidence>
<dbReference type="Pfam" id="PF00989">
    <property type="entry name" value="PAS"/>
    <property type="match status" value="1"/>
</dbReference>
<reference evidence="7" key="1">
    <citation type="submission" date="2022-09" db="EMBL/GenBank/DDBJ databases">
        <title>Tahibacter sp. nov., isolated from a fresh water.</title>
        <authorList>
            <person name="Baek J.H."/>
            <person name="Lee J.K."/>
            <person name="Kim J.M."/>
            <person name="Jeon C.O."/>
        </authorList>
    </citation>
    <scope>NUCLEOTIDE SEQUENCE</scope>
    <source>
        <strain evidence="7">W38</strain>
    </source>
</reference>
<dbReference type="SUPFAM" id="SSF48452">
    <property type="entry name" value="TPR-like"/>
    <property type="match status" value="2"/>
</dbReference>
<accession>A0ABY6BK52</accession>
<dbReference type="PROSITE" id="PS50112">
    <property type="entry name" value="PAS"/>
    <property type="match status" value="1"/>
</dbReference>
<dbReference type="EMBL" id="CP104694">
    <property type="protein sequence ID" value="UXI70245.1"/>
    <property type="molecule type" value="Genomic_DNA"/>
</dbReference>
<protein>
    <submittedName>
        <fullName evidence="7">Tetratricopeptide repeat protein</fullName>
    </submittedName>
</protein>
<keyword evidence="5" id="KW-0732">Signal</keyword>
<feature type="compositionally biased region" description="Basic and acidic residues" evidence="3">
    <location>
        <begin position="357"/>
        <end position="369"/>
    </location>
</feature>
<feature type="chain" id="PRO_5045346847" evidence="5">
    <location>
        <begin position="23"/>
        <end position="695"/>
    </location>
</feature>
<evidence type="ECO:0000313" key="8">
    <source>
        <dbReference type="Proteomes" id="UP001064632"/>
    </source>
</evidence>
<organism evidence="7 8">
    <name type="scientific">Tahibacter amnicola</name>
    <dbReference type="NCBI Taxonomy" id="2976241"/>
    <lineage>
        <taxon>Bacteria</taxon>
        <taxon>Pseudomonadati</taxon>
        <taxon>Pseudomonadota</taxon>
        <taxon>Gammaproteobacteria</taxon>
        <taxon>Lysobacterales</taxon>
        <taxon>Rhodanobacteraceae</taxon>
        <taxon>Tahibacter</taxon>
    </lineage>
</organism>
<feature type="region of interest" description="Disordered" evidence="3">
    <location>
        <begin position="349"/>
        <end position="369"/>
    </location>
</feature>
<dbReference type="CDD" id="cd22890">
    <property type="entry name" value="ChiS-DBD"/>
    <property type="match status" value="1"/>
</dbReference>
<dbReference type="PANTHER" id="PTHR10098">
    <property type="entry name" value="RAPSYN-RELATED"/>
    <property type="match status" value="1"/>
</dbReference>
<keyword evidence="4" id="KW-1133">Transmembrane helix</keyword>
<dbReference type="NCBIfam" id="TIGR00229">
    <property type="entry name" value="sensory_box"/>
    <property type="match status" value="1"/>
</dbReference>
<dbReference type="InterPro" id="IPR011990">
    <property type="entry name" value="TPR-like_helical_dom_sf"/>
</dbReference>
<feature type="coiled-coil region" evidence="2">
    <location>
        <begin position="433"/>
        <end position="467"/>
    </location>
</feature>
<evidence type="ECO:0000259" key="6">
    <source>
        <dbReference type="PROSITE" id="PS50112"/>
    </source>
</evidence>
<feature type="repeat" description="TPR" evidence="1">
    <location>
        <begin position="178"/>
        <end position="211"/>
    </location>
</feature>
<keyword evidence="2" id="KW-0175">Coiled coil</keyword>
<keyword evidence="8" id="KW-1185">Reference proteome</keyword>
<sequence length="695" mass="75794">MDSRICVLLLAFAAAVASPGEALSGTFPHCDEPVAPLAPPDPTICLSRNEVASPVAATGQALQGLFARTEEHVAAGRFDAASDALACADAIAGAAPAFRYEVVRRFGILEFRRERIPQALRHFHCAAEMAAASGDPVAQARDLKNVGAALRRLGDFQGALQALTTSLTMQRAAGAVSGAVLNNLADVYRDLDEPRPALQYYREALKWYQDNGEKTEAAHVLESMAEASLDAADAAQADAWLQEALATYRAEKNRVYELRVHDGLARAALAQGDLARARHWSASALAIAADGALPLPPALQRQIARTERLSGRPDAAIAQLRSALGSAVDDDPERVPLWEELAAAQTDAGEHAAANDSLRRANGEAREVSRAQHHRQLDWLRIRFETAERDRTIAALESENRARTLQLWGLVVSGLAAILGLWLLFERRRQRHRLEAEARRVRLEEELARYRREADALAEDRNLLKSLLDSRDDAACLLDAEGQILVCNRAACRLIGVDADQLTGQSMTAYLDAGDGAASETVFERMEDSTTQTLELATRDGARVAARITQWPGGGGRLVMELAPRSDVAAAAEVTPLDTGESDGDDMRQAFRVALVDLMLAAIEAWESATASNRIELAEKSRIWRVNIDDGRLRARAMERYLSVAKLPQNPRWRDVLRTAYYVLGQCAGMTAESRARLQGRVDVVLGFTRRDAMV</sequence>
<name>A0ABY6BK52_9GAMM</name>
<dbReference type="Pfam" id="PF13424">
    <property type="entry name" value="TPR_12"/>
    <property type="match status" value="1"/>
</dbReference>
<dbReference type="CDD" id="cd00130">
    <property type="entry name" value="PAS"/>
    <property type="match status" value="1"/>
</dbReference>
<dbReference type="Gene3D" id="3.30.450.20">
    <property type="entry name" value="PAS domain"/>
    <property type="match status" value="1"/>
</dbReference>
<dbReference type="Proteomes" id="UP001064632">
    <property type="component" value="Chromosome"/>
</dbReference>
<evidence type="ECO:0000256" key="5">
    <source>
        <dbReference type="SAM" id="SignalP"/>
    </source>
</evidence>
<dbReference type="InterPro" id="IPR013767">
    <property type="entry name" value="PAS_fold"/>
</dbReference>
<dbReference type="RefSeq" id="WP_261697196.1">
    <property type="nucleotide sequence ID" value="NZ_CP104694.1"/>
</dbReference>
<evidence type="ECO:0000256" key="2">
    <source>
        <dbReference type="SAM" id="Coils"/>
    </source>
</evidence>
<feature type="domain" description="PAS" evidence="6">
    <location>
        <begin position="460"/>
        <end position="541"/>
    </location>
</feature>
<dbReference type="InterPro" id="IPR000014">
    <property type="entry name" value="PAS"/>
</dbReference>
<keyword evidence="4" id="KW-0472">Membrane</keyword>
<feature type="signal peptide" evidence="5">
    <location>
        <begin position="1"/>
        <end position="22"/>
    </location>
</feature>